<dbReference type="CDD" id="cd02440">
    <property type="entry name" value="AdoMet_MTases"/>
    <property type="match status" value="1"/>
</dbReference>
<dbReference type="InterPro" id="IPR029063">
    <property type="entry name" value="SAM-dependent_MTases_sf"/>
</dbReference>
<comment type="similarity">
    <text evidence="5">Belongs to the class I-like SAM-binding methyltransferase superfamily. RNA M5U methyltransferase family.</text>
</comment>
<evidence type="ECO:0000313" key="8">
    <source>
        <dbReference type="EMBL" id="JAT69992.1"/>
    </source>
</evidence>
<feature type="binding site" evidence="5">
    <location>
        <position position="289"/>
    </location>
    <ligand>
        <name>S-adenosyl-L-methionine</name>
        <dbReference type="ChEBI" id="CHEBI:59789"/>
    </ligand>
</feature>
<evidence type="ECO:0000256" key="3">
    <source>
        <dbReference type="ARBA" id="ARBA00022691"/>
    </source>
</evidence>
<dbReference type="Pfam" id="PF05958">
    <property type="entry name" value="tRNA_U5-meth_tr"/>
    <property type="match status" value="1"/>
</dbReference>
<feature type="compositionally biased region" description="Basic and acidic residues" evidence="7">
    <location>
        <begin position="465"/>
        <end position="474"/>
    </location>
</feature>
<dbReference type="PANTHER" id="PTHR47790:SF2">
    <property type="entry name" value="TRNA_TMRNA (URACIL-C(5))-METHYLTRANSFERASE"/>
    <property type="match status" value="1"/>
</dbReference>
<dbReference type="AlphaFoldDB" id="A0A1D1ZSS7"/>
<evidence type="ECO:0008006" key="9">
    <source>
        <dbReference type="Google" id="ProtNLM"/>
    </source>
</evidence>
<keyword evidence="1 5" id="KW-0489">Methyltransferase</keyword>
<keyword evidence="3 5" id="KW-0949">S-adenosyl-L-methionine</keyword>
<dbReference type="GO" id="GO:0019843">
    <property type="term" value="F:rRNA binding"/>
    <property type="evidence" value="ECO:0007669"/>
    <property type="project" value="TreeGrafter"/>
</dbReference>
<dbReference type="PANTHER" id="PTHR47790">
    <property type="entry name" value="TRNA/TMRNA (URACIL-C(5))-METHYLTRANSFERASE"/>
    <property type="match status" value="1"/>
</dbReference>
<dbReference type="GO" id="GO:0009451">
    <property type="term" value="P:RNA modification"/>
    <property type="evidence" value="ECO:0007669"/>
    <property type="project" value="UniProtKB-ARBA"/>
</dbReference>
<dbReference type="FunFam" id="3.40.50.150:FF:000012">
    <property type="entry name" value="tRNA/tmRNA (uracil-C(5))-methyltransferase"/>
    <property type="match status" value="1"/>
</dbReference>
<evidence type="ECO:0000256" key="6">
    <source>
        <dbReference type="PROSITE-ProRule" id="PRU10015"/>
    </source>
</evidence>
<keyword evidence="2 5" id="KW-0808">Transferase</keyword>
<gene>
    <name evidence="8" type="ORF">g.30129</name>
</gene>
<sequence length="474" mass="52881">RHQQTHTLHCMLVRALHGLRSTLPWPRLSAAGLSARPSVRPLARLCRQETLAMSQSVESGPAVHYSAALTSIDASQYEAQLATKVAWLETLFQDLEHPPFAIHRSEPENFRMRTEFDVWHSGDSLEFQMFEKDPKTGERRPVRVDQFPVASKLCNSLMTALLRELPLCQELRSKLFQVNLHTTLSGQAMVTLLYHRKLGDAWQEAAQKLRVCLGDLASPIHIIGRSRGQKICLDADEVEETLTVEGQTLRYVQVEANFSQPNAGISVQMLAWARRAAQGSGARDLLELYCGNGNFTAALAPRFRRVVATEVSKRSVAAARRNCAQNGVNNVFLARMRSEEFTEAWRTGGKKERLKGLDLVECDFQTLLVDPPRAGLDPDTLQLLHEFDNVIYISCNPETLHANLVAVKDTFDIVEYAVFDQFPWTPHIESGVYLQRKAGAPRPPKSSSIPDVAPENTAAPQGVKRKAEGIEVAS</sequence>
<dbReference type="FunFam" id="2.40.50.1070:FF:000001">
    <property type="entry name" value="tRNA/tmRNA (uracil-C(5))-methyltransferase"/>
    <property type="match status" value="1"/>
</dbReference>
<evidence type="ECO:0000256" key="7">
    <source>
        <dbReference type="SAM" id="MobiDB-lite"/>
    </source>
</evidence>
<feature type="non-terminal residue" evidence="8">
    <location>
        <position position="1"/>
    </location>
</feature>
<keyword evidence="4" id="KW-0819">tRNA processing</keyword>
<dbReference type="EMBL" id="GDKF01008630">
    <property type="protein sequence ID" value="JAT69992.1"/>
    <property type="molecule type" value="Transcribed_RNA"/>
</dbReference>
<dbReference type="GO" id="GO:0030697">
    <property type="term" value="F:tRNA (uracil(54)-C5)-methyltransferase activity, S-adenosyl methionine-dependent"/>
    <property type="evidence" value="ECO:0007669"/>
    <property type="project" value="InterPro"/>
</dbReference>
<dbReference type="GO" id="GO:0008033">
    <property type="term" value="P:tRNA processing"/>
    <property type="evidence" value="ECO:0007669"/>
    <property type="project" value="UniProtKB-KW"/>
</dbReference>
<dbReference type="GO" id="GO:0005829">
    <property type="term" value="C:cytosol"/>
    <property type="evidence" value="ECO:0007669"/>
    <property type="project" value="TreeGrafter"/>
</dbReference>
<dbReference type="PROSITE" id="PS01230">
    <property type="entry name" value="TRMA_1"/>
    <property type="match status" value="1"/>
</dbReference>
<proteinExistence type="inferred from homology"/>
<protein>
    <recommendedName>
        <fullName evidence="9">tRNA (Uracil-5-)-methyltransferase</fullName>
    </recommendedName>
</protein>
<dbReference type="HAMAP" id="MF_01011">
    <property type="entry name" value="RNA_methyltr_TrmA"/>
    <property type="match status" value="1"/>
</dbReference>
<feature type="active site" description="Nucleophile" evidence="5">
    <location>
        <position position="395"/>
    </location>
</feature>
<feature type="binding site" evidence="5">
    <location>
        <position position="310"/>
    </location>
    <ligand>
        <name>S-adenosyl-L-methionine</name>
        <dbReference type="ChEBI" id="CHEBI:59789"/>
    </ligand>
</feature>
<dbReference type="Gene3D" id="3.40.50.150">
    <property type="entry name" value="Vaccinia Virus protein VP39"/>
    <property type="match status" value="1"/>
</dbReference>
<accession>A0A1D1ZSS7</accession>
<feature type="region of interest" description="Disordered" evidence="7">
    <location>
        <begin position="437"/>
        <end position="474"/>
    </location>
</feature>
<organism evidence="8">
    <name type="scientific">Auxenochlorella protothecoides</name>
    <name type="common">Green microalga</name>
    <name type="synonym">Chlorella protothecoides</name>
    <dbReference type="NCBI Taxonomy" id="3075"/>
    <lineage>
        <taxon>Eukaryota</taxon>
        <taxon>Viridiplantae</taxon>
        <taxon>Chlorophyta</taxon>
        <taxon>core chlorophytes</taxon>
        <taxon>Trebouxiophyceae</taxon>
        <taxon>Chlorellales</taxon>
        <taxon>Chlorellaceae</taxon>
        <taxon>Auxenochlorella</taxon>
    </lineage>
</organism>
<name>A0A1D1ZSS7_AUXPR</name>
<feature type="active site" evidence="6">
    <location>
        <position position="395"/>
    </location>
</feature>
<evidence type="ECO:0000256" key="1">
    <source>
        <dbReference type="ARBA" id="ARBA00022603"/>
    </source>
</evidence>
<dbReference type="PROSITE" id="PS01231">
    <property type="entry name" value="TRMA_2"/>
    <property type="match status" value="1"/>
</dbReference>
<dbReference type="SUPFAM" id="SSF53335">
    <property type="entry name" value="S-adenosyl-L-methionine-dependent methyltransferases"/>
    <property type="match status" value="1"/>
</dbReference>
<dbReference type="InterPro" id="IPR011869">
    <property type="entry name" value="TrmA_MeTrfase"/>
</dbReference>
<dbReference type="NCBIfam" id="TIGR02143">
    <property type="entry name" value="trmA_only"/>
    <property type="match status" value="1"/>
</dbReference>
<evidence type="ECO:0000256" key="5">
    <source>
        <dbReference type="PROSITE-ProRule" id="PRU01024"/>
    </source>
</evidence>
<dbReference type="GO" id="GO:0032259">
    <property type="term" value="P:methylation"/>
    <property type="evidence" value="ECO:0007669"/>
    <property type="project" value="UniProtKB-KW"/>
</dbReference>
<dbReference type="PROSITE" id="PS51687">
    <property type="entry name" value="SAM_MT_RNA_M5U"/>
    <property type="match status" value="1"/>
</dbReference>
<feature type="binding site" evidence="5">
    <location>
        <position position="260"/>
    </location>
    <ligand>
        <name>S-adenosyl-L-methionine</name>
        <dbReference type="ChEBI" id="CHEBI:59789"/>
    </ligand>
</feature>
<feature type="binding site" evidence="5">
    <location>
        <position position="370"/>
    </location>
    <ligand>
        <name>S-adenosyl-L-methionine</name>
        <dbReference type="ChEBI" id="CHEBI:59789"/>
    </ligand>
</feature>
<dbReference type="InterPro" id="IPR030391">
    <property type="entry name" value="MeTrfase_TrmA_CS"/>
</dbReference>
<dbReference type="Gene3D" id="2.40.50.1070">
    <property type="match status" value="1"/>
</dbReference>
<dbReference type="InterPro" id="IPR010280">
    <property type="entry name" value="U5_MeTrfase_fam"/>
</dbReference>
<evidence type="ECO:0000256" key="2">
    <source>
        <dbReference type="ARBA" id="ARBA00022679"/>
    </source>
</evidence>
<dbReference type="GO" id="GO:0000049">
    <property type="term" value="F:tRNA binding"/>
    <property type="evidence" value="ECO:0007669"/>
    <property type="project" value="TreeGrafter"/>
</dbReference>
<reference evidence="8" key="1">
    <citation type="submission" date="2015-08" db="EMBL/GenBank/DDBJ databases">
        <authorList>
            <person name="Babu N.S."/>
            <person name="Beckwith C.J."/>
            <person name="Beseler K.G."/>
            <person name="Brison A."/>
            <person name="Carone J.V."/>
            <person name="Caskin T.P."/>
            <person name="Diamond M."/>
            <person name="Durham M.E."/>
            <person name="Foxe J.M."/>
            <person name="Go M."/>
            <person name="Henderson B.A."/>
            <person name="Jones I.B."/>
            <person name="McGettigan J.A."/>
            <person name="Micheletti S.J."/>
            <person name="Nasrallah M.E."/>
            <person name="Ortiz D."/>
            <person name="Piller C.R."/>
            <person name="Privatt S.R."/>
            <person name="Schneider S.L."/>
            <person name="Sharp S."/>
            <person name="Smith T.C."/>
            <person name="Stanton J.D."/>
            <person name="Ullery H.E."/>
            <person name="Wilson R.J."/>
            <person name="Serrano M.G."/>
            <person name="Buck G."/>
            <person name="Lee V."/>
            <person name="Wang Y."/>
            <person name="Carvalho R."/>
            <person name="Voegtly L."/>
            <person name="Shi R."/>
            <person name="Duckworth R."/>
            <person name="Johnson A."/>
            <person name="Loviza R."/>
            <person name="Walstead R."/>
            <person name="Shah Z."/>
            <person name="Kiflezghi M."/>
            <person name="Wade K."/>
            <person name="Ball S.L."/>
            <person name="Bradley K.W."/>
            <person name="Asai D.J."/>
            <person name="Bowman C.A."/>
            <person name="Russell D.A."/>
            <person name="Pope W.H."/>
            <person name="Jacobs-Sera D."/>
            <person name="Hendrix R.W."/>
            <person name="Hatfull G.F."/>
        </authorList>
    </citation>
    <scope>NUCLEOTIDE SEQUENCE</scope>
</reference>
<dbReference type="InterPro" id="IPR030390">
    <property type="entry name" value="MeTrfase_TrmA_AS"/>
</dbReference>
<evidence type="ECO:0000256" key="4">
    <source>
        <dbReference type="ARBA" id="ARBA00022694"/>
    </source>
</evidence>